<dbReference type="EMBL" id="JAJNBZ010000002">
    <property type="protein sequence ID" value="MCE5168668.1"/>
    <property type="molecule type" value="Genomic_DNA"/>
</dbReference>
<reference evidence="2 3" key="1">
    <citation type="submission" date="2021-11" db="EMBL/GenBank/DDBJ databases">
        <title>Draft genome sequence of Paenibacillus profundus YoMME, a new Gram-positive bacteria with exoelectrogenic properties.</title>
        <authorList>
            <person name="Hubenova Y."/>
            <person name="Hubenova E."/>
            <person name="Manasiev Y."/>
            <person name="Peykov S."/>
            <person name="Mitov M."/>
        </authorList>
    </citation>
    <scope>NUCLEOTIDE SEQUENCE [LARGE SCALE GENOMIC DNA]</scope>
    <source>
        <strain evidence="2 3">YoMME</strain>
    </source>
</reference>
<keyword evidence="1" id="KW-0472">Membrane</keyword>
<evidence type="ECO:0000313" key="3">
    <source>
        <dbReference type="Proteomes" id="UP001199916"/>
    </source>
</evidence>
<protein>
    <submittedName>
        <fullName evidence="2">Uncharacterized protein</fullName>
    </submittedName>
</protein>
<sequence>MNGSRWMRSKMYIVVWAVLALSLLLLIQGNGKKAVSGVIVAGIVFAVVKYFGAKQAEQSSDPQQHSYGILVICEQADDEDEIQHEELLDEMFAAGNVDISYQCTANELKEWNPSLDVLQLPCFMVLNGNSSDELEVLVKHPFFYSSDHREVIRFIQENKK</sequence>
<feature type="transmembrane region" description="Helical" evidence="1">
    <location>
        <begin position="12"/>
        <end position="28"/>
    </location>
</feature>
<organism evidence="2 3">
    <name type="scientific">Paenibacillus profundus</name>
    <dbReference type="NCBI Taxonomy" id="1173085"/>
    <lineage>
        <taxon>Bacteria</taxon>
        <taxon>Bacillati</taxon>
        <taxon>Bacillota</taxon>
        <taxon>Bacilli</taxon>
        <taxon>Bacillales</taxon>
        <taxon>Paenibacillaceae</taxon>
        <taxon>Paenibacillus</taxon>
    </lineage>
</organism>
<evidence type="ECO:0000313" key="2">
    <source>
        <dbReference type="EMBL" id="MCE5168668.1"/>
    </source>
</evidence>
<dbReference type="RefSeq" id="WP_019419372.1">
    <property type="nucleotide sequence ID" value="NZ_JAJNBZ010000002.1"/>
</dbReference>
<keyword evidence="1" id="KW-0812">Transmembrane</keyword>
<evidence type="ECO:0000256" key="1">
    <source>
        <dbReference type="SAM" id="Phobius"/>
    </source>
</evidence>
<comment type="caution">
    <text evidence="2">The sequence shown here is derived from an EMBL/GenBank/DDBJ whole genome shotgun (WGS) entry which is preliminary data.</text>
</comment>
<feature type="transmembrane region" description="Helical" evidence="1">
    <location>
        <begin position="34"/>
        <end position="52"/>
    </location>
</feature>
<keyword evidence="3" id="KW-1185">Reference proteome</keyword>
<dbReference type="Proteomes" id="UP001199916">
    <property type="component" value="Unassembled WGS sequence"/>
</dbReference>
<proteinExistence type="predicted"/>
<name>A0ABS8YE10_9BACL</name>
<keyword evidence="1" id="KW-1133">Transmembrane helix</keyword>
<gene>
    <name evidence="2" type="ORF">LQV63_04985</name>
</gene>
<accession>A0ABS8YE10</accession>